<dbReference type="InterPro" id="IPR001251">
    <property type="entry name" value="CRAL-TRIO_dom"/>
</dbReference>
<dbReference type="InterPro" id="IPR036273">
    <property type="entry name" value="CRAL/TRIO_N_dom_sf"/>
</dbReference>
<gene>
    <name evidence="3" type="ORF">CYCCA115_LOCUS51</name>
</gene>
<organism evidence="3 4">
    <name type="scientific">Cylindrotheca closterium</name>
    <dbReference type="NCBI Taxonomy" id="2856"/>
    <lineage>
        <taxon>Eukaryota</taxon>
        <taxon>Sar</taxon>
        <taxon>Stramenopiles</taxon>
        <taxon>Ochrophyta</taxon>
        <taxon>Bacillariophyta</taxon>
        <taxon>Bacillariophyceae</taxon>
        <taxon>Bacillariophycidae</taxon>
        <taxon>Bacillariales</taxon>
        <taxon>Bacillariaceae</taxon>
        <taxon>Cylindrotheca</taxon>
    </lineage>
</organism>
<protein>
    <recommendedName>
        <fullName evidence="2">CRAL-TRIO domain-containing protein</fullName>
    </recommendedName>
</protein>
<dbReference type="InterPro" id="IPR036865">
    <property type="entry name" value="CRAL-TRIO_dom_sf"/>
</dbReference>
<feature type="region of interest" description="Disordered" evidence="1">
    <location>
        <begin position="1"/>
        <end position="92"/>
    </location>
</feature>
<dbReference type="Gene3D" id="3.40.525.10">
    <property type="entry name" value="CRAL-TRIO lipid binding domain"/>
    <property type="match status" value="1"/>
</dbReference>
<dbReference type="Proteomes" id="UP001295423">
    <property type="component" value="Unassembled WGS sequence"/>
</dbReference>
<keyword evidence="4" id="KW-1185">Reference proteome</keyword>
<dbReference type="AlphaFoldDB" id="A0AAD2C9X7"/>
<evidence type="ECO:0000259" key="2">
    <source>
        <dbReference type="PROSITE" id="PS50191"/>
    </source>
</evidence>
<feature type="domain" description="CRAL-TRIO" evidence="2">
    <location>
        <begin position="140"/>
        <end position="310"/>
    </location>
</feature>
<dbReference type="CDD" id="cd00170">
    <property type="entry name" value="SEC14"/>
    <property type="match status" value="1"/>
</dbReference>
<dbReference type="SMART" id="SM00516">
    <property type="entry name" value="SEC14"/>
    <property type="match status" value="1"/>
</dbReference>
<proteinExistence type="predicted"/>
<dbReference type="Pfam" id="PF00650">
    <property type="entry name" value="CRAL_TRIO"/>
    <property type="match status" value="1"/>
</dbReference>
<feature type="compositionally biased region" description="Polar residues" evidence="1">
    <location>
        <begin position="9"/>
        <end position="41"/>
    </location>
</feature>
<dbReference type="SUPFAM" id="SSF46938">
    <property type="entry name" value="CRAL/TRIO N-terminal domain"/>
    <property type="match status" value="1"/>
</dbReference>
<evidence type="ECO:0000256" key="1">
    <source>
        <dbReference type="SAM" id="MobiDB-lite"/>
    </source>
</evidence>
<name>A0AAD2C9X7_9STRA</name>
<dbReference type="SUPFAM" id="SSF52087">
    <property type="entry name" value="CRAL/TRIO domain"/>
    <property type="match status" value="1"/>
</dbReference>
<accession>A0AAD2C9X7</accession>
<sequence length="365" mass="41180">MPSIGRESCTLSSIPNDTSNLCSSQSIPSATLGDQRQQYDQQFAEPSPPPLLSPHQAPTSNGAIAPSNPMAISDHHPQYNSEQDYYSLFPPSPPPPKEVPLRFLNACNGDYAEAQRRYDATLEWRRKENMDTILREPFPNFFTIKKHYPHYHHGTGFRGEPVYYEFPAKADMKALKRAGLSADQLFRHYNMVTEFQWQMLNRDDSMTSIFIVDFEGITLRDLAGDAVDLAKKASKISAAHYPERAGLVFIVNVPNWFKLIWKMIVPLVPAETLSKIFVLRGRDEVLASLSKYIPMENIPAEYGGASSLPLGQSSEEKLLANLIQYNLHMAATHSGGSWNQKGVTDPVQMEQLSRQFRNWAPARSY</sequence>
<evidence type="ECO:0000313" key="4">
    <source>
        <dbReference type="Proteomes" id="UP001295423"/>
    </source>
</evidence>
<reference evidence="3" key="1">
    <citation type="submission" date="2023-08" db="EMBL/GenBank/DDBJ databases">
        <authorList>
            <person name="Audoor S."/>
            <person name="Bilcke G."/>
        </authorList>
    </citation>
    <scope>NUCLEOTIDE SEQUENCE</scope>
</reference>
<comment type="caution">
    <text evidence="3">The sequence shown here is derived from an EMBL/GenBank/DDBJ whole genome shotgun (WGS) entry which is preliminary data.</text>
</comment>
<evidence type="ECO:0000313" key="3">
    <source>
        <dbReference type="EMBL" id="CAJ1890556.1"/>
    </source>
</evidence>
<dbReference type="PANTHER" id="PTHR45657:SF61">
    <property type="entry name" value="CRAL-TRIO DOMAIN-CONTAINING PROTEIN"/>
    <property type="match status" value="1"/>
</dbReference>
<dbReference type="InterPro" id="IPR051026">
    <property type="entry name" value="PI/PC_transfer"/>
</dbReference>
<dbReference type="PANTHER" id="PTHR45657">
    <property type="entry name" value="CRAL-TRIO DOMAIN-CONTAINING PROTEIN YKL091C-RELATED"/>
    <property type="match status" value="1"/>
</dbReference>
<dbReference type="PROSITE" id="PS50191">
    <property type="entry name" value="CRAL_TRIO"/>
    <property type="match status" value="1"/>
</dbReference>
<dbReference type="EMBL" id="CAKOGP040000001">
    <property type="protein sequence ID" value="CAJ1890556.1"/>
    <property type="molecule type" value="Genomic_DNA"/>
</dbReference>